<dbReference type="AlphaFoldDB" id="A0A2S4PSB7"/>
<keyword evidence="7" id="KW-0963">Cytoplasm</keyword>
<sequence length="697" mass="77825">MAIATNEGPSYEYNLYSMPQPNLTSSHAPVLSTPDHDNFTASPPNGKSWKVKSSGGEINEYICQKYEIRRTAEKLREGGWERVALQFPDNMLDDAWVVVSKLKKALRQNETTCNEGKITKDNHGSSKEILVKQEGTEMSSLLNVHTDLILDDNYSCQEEYTSKTSNSELNYEDLGVESLTKPKGKSNTIVRANFKDLGDGGLETDFNVGVIKNQASTKDETIITISKPTFKDLGDGGLETDITNLCISNSIMNATNRNDTDEDKIKFYILADTSYGSCCVDEIAAEHMDAQVIIHYGPSCLSPTSRLPVIFVYTSPRVDIDSIIQSFEEVFNEKNQNVILMADITCHRYVKSIQMRLEERGFTNLMVPEILHDPASQIPNRSISTKINLKEYSLFHISEPPPALLLTLSSRVKDMYICPTFPTSALPKSVKATTANLFRRRYGLLNSLNVCSTFGILINTLSVANHLQALDKIQALINAAGKKYYTFVVGKINAAKMANFSEVGGWVVIGCWESSLLDCKEFYRPVITPWELEWVLSSEKVRTWTGEWRGDFMGIRENIDDLNDDLTISEDEREKFNSGTSINSDSDSESEAESEPPVFDLRTGRYVSHTRPMQNAKGKKSRFFSQNPNSSKTLSQRHKGILTTIGGDVSTGADFLRSNRTWTGLGSDFHENDDVKLEMEIGKSGVARGYSIDGKIT</sequence>
<dbReference type="UniPathway" id="UPA00559"/>
<dbReference type="GO" id="GO:0090560">
    <property type="term" value="F:2-(3-amino-3-carboxypropyl)histidine synthase activity"/>
    <property type="evidence" value="ECO:0007669"/>
    <property type="project" value="InterPro"/>
</dbReference>
<evidence type="ECO:0000256" key="3">
    <source>
        <dbReference type="ARBA" id="ARBA00006179"/>
    </source>
</evidence>
<dbReference type="STRING" id="225359.A0A2S4PSB7"/>
<comment type="pathway">
    <text evidence="2 7">Protein modification; peptidyl-diphthamide biosynthesis.</text>
</comment>
<dbReference type="OrthoDB" id="449241at2759"/>
<dbReference type="InterPro" id="IPR016435">
    <property type="entry name" value="DPH1/DPH2"/>
</dbReference>
<evidence type="ECO:0000256" key="1">
    <source>
        <dbReference type="ARBA" id="ARBA00001966"/>
    </source>
</evidence>
<comment type="subcellular location">
    <subcellularLocation>
        <location evidence="7">Cytoplasm</location>
    </subcellularLocation>
</comment>
<evidence type="ECO:0000256" key="2">
    <source>
        <dbReference type="ARBA" id="ARBA00005156"/>
    </source>
</evidence>
<evidence type="ECO:0000313" key="9">
    <source>
        <dbReference type="EMBL" id="POS84927.1"/>
    </source>
</evidence>
<dbReference type="GO" id="GO:0017183">
    <property type="term" value="P:protein histidyl modification to diphthamide"/>
    <property type="evidence" value="ECO:0007669"/>
    <property type="project" value="UniProtKB-UniPathway"/>
</dbReference>
<dbReference type="Pfam" id="PF01866">
    <property type="entry name" value="Diphthamide_syn"/>
    <property type="match status" value="1"/>
</dbReference>
<dbReference type="InterPro" id="IPR042263">
    <property type="entry name" value="DPH1/DPH2_1"/>
</dbReference>
<dbReference type="PANTHER" id="PTHR10762">
    <property type="entry name" value="DIPHTHAMIDE BIOSYNTHESIS PROTEIN"/>
    <property type="match status" value="1"/>
</dbReference>
<dbReference type="NCBIfam" id="TIGR00272">
    <property type="entry name" value="DPH2"/>
    <property type="match status" value="1"/>
</dbReference>
<comment type="similarity">
    <text evidence="3 7">Belongs to the DPH1/DPH2 family. DPH2 subfamily.</text>
</comment>
<proteinExistence type="inferred from homology"/>
<comment type="cofactor">
    <cofactor evidence="1">
        <name>[4Fe-4S] cluster</name>
        <dbReference type="ChEBI" id="CHEBI:49883"/>
    </cofactor>
</comment>
<dbReference type="SFLD" id="SFLDS00032">
    <property type="entry name" value="Radical_SAM_3-amino-3-carboxyp"/>
    <property type="match status" value="1"/>
</dbReference>
<evidence type="ECO:0000256" key="6">
    <source>
        <dbReference type="ARBA" id="ARBA00023014"/>
    </source>
</evidence>
<keyword evidence="5 7" id="KW-0408">Iron</keyword>
<dbReference type="Proteomes" id="UP000237438">
    <property type="component" value="Unassembled WGS sequence"/>
</dbReference>
<dbReference type="InterPro" id="IPR042265">
    <property type="entry name" value="DPH1/DPH2_3"/>
</dbReference>
<protein>
    <recommendedName>
        <fullName evidence="7">2-(3-amino-3-carboxypropyl)histidine synthase subunit 2</fullName>
    </recommendedName>
</protein>
<dbReference type="GO" id="GO:0051536">
    <property type="term" value="F:iron-sulfur cluster binding"/>
    <property type="evidence" value="ECO:0007669"/>
    <property type="project" value="UniProtKB-KW"/>
</dbReference>
<reference evidence="9 10" key="1">
    <citation type="submission" date="2017-10" db="EMBL/GenBank/DDBJ databases">
        <title>Development of genomic resources for the powdery mildew, Erysiphe pulchra.</title>
        <authorList>
            <person name="Wadl P.A."/>
            <person name="Mack B.M."/>
            <person name="Moore G."/>
            <person name="Beltz S.B."/>
        </authorList>
    </citation>
    <scope>NUCLEOTIDE SEQUENCE [LARGE SCALE GENOMIC DNA]</scope>
    <source>
        <strain evidence="9">Cflorida</strain>
    </source>
</reference>
<comment type="caution">
    <text evidence="9">The sequence shown here is derived from an EMBL/GenBank/DDBJ whole genome shotgun (WGS) entry which is preliminary data.</text>
</comment>
<name>A0A2S4PSB7_9PEZI</name>
<feature type="region of interest" description="Disordered" evidence="8">
    <location>
        <begin position="24"/>
        <end position="52"/>
    </location>
</feature>
<dbReference type="Gene3D" id="3.40.50.11860">
    <property type="entry name" value="Diphthamide synthesis DPH1/DPH2 domain 3"/>
    <property type="match status" value="1"/>
</dbReference>
<keyword evidence="6 7" id="KW-0411">Iron-sulfur</keyword>
<evidence type="ECO:0000313" key="10">
    <source>
        <dbReference type="Proteomes" id="UP000237438"/>
    </source>
</evidence>
<keyword evidence="10" id="KW-1185">Reference proteome</keyword>
<dbReference type="PANTHER" id="PTHR10762:SF2">
    <property type="entry name" value="2-(3-AMINO-3-CARBOXYPROPYL)HISTIDINE SYNTHASE SUBUNIT 2"/>
    <property type="match status" value="1"/>
</dbReference>
<dbReference type="Gene3D" id="3.40.50.11840">
    <property type="entry name" value="Diphthamide synthesis DPH1/DPH2 domain 1"/>
    <property type="match status" value="2"/>
</dbReference>
<comment type="function">
    <text evidence="7">Required for the first step of diphthamide biosynthesis, a post-translational modification of histidine which occurs in elongation factor 2. DPH1 and DPH2 transfer a 3-amino-3-carboxypropyl (ACP) group from S-adenosyl-L-methionine (SAM) to a histidine residue, the reaction is assisted by a reduction system comprising DPH3 and a NADH-dependent reductase. Facilitates the reduction of the catalytic iron-sulfur cluster found in the DPH1 subunit.</text>
</comment>
<evidence type="ECO:0000256" key="8">
    <source>
        <dbReference type="SAM" id="MobiDB-lite"/>
    </source>
</evidence>
<evidence type="ECO:0000256" key="7">
    <source>
        <dbReference type="RuleBase" id="RU364133"/>
    </source>
</evidence>
<feature type="region of interest" description="Disordered" evidence="8">
    <location>
        <begin position="573"/>
        <end position="600"/>
    </location>
</feature>
<dbReference type="SFLD" id="SFLDG01121">
    <property type="entry name" value="Diphthamide_biosynthesis"/>
    <property type="match status" value="1"/>
</dbReference>
<keyword evidence="4 7" id="KW-0479">Metal-binding</keyword>
<dbReference type="InterPro" id="IPR010014">
    <property type="entry name" value="DHP2"/>
</dbReference>
<evidence type="ECO:0000256" key="5">
    <source>
        <dbReference type="ARBA" id="ARBA00023004"/>
    </source>
</evidence>
<dbReference type="EMBL" id="PEDP01000799">
    <property type="protein sequence ID" value="POS84927.1"/>
    <property type="molecule type" value="Genomic_DNA"/>
</dbReference>
<organism evidence="9 10">
    <name type="scientific">Erysiphe pulchra</name>
    <dbReference type="NCBI Taxonomy" id="225359"/>
    <lineage>
        <taxon>Eukaryota</taxon>
        <taxon>Fungi</taxon>
        <taxon>Dikarya</taxon>
        <taxon>Ascomycota</taxon>
        <taxon>Pezizomycotina</taxon>
        <taxon>Leotiomycetes</taxon>
        <taxon>Erysiphales</taxon>
        <taxon>Erysiphaceae</taxon>
        <taxon>Erysiphe</taxon>
    </lineage>
</organism>
<dbReference type="NCBIfam" id="TIGR00322">
    <property type="entry name" value="diphth2_R"/>
    <property type="match status" value="1"/>
</dbReference>
<accession>A0A2S4PSB7</accession>
<evidence type="ECO:0000256" key="4">
    <source>
        <dbReference type="ARBA" id="ARBA00022723"/>
    </source>
</evidence>
<dbReference type="FunFam" id="3.40.50.11860:FF:000001">
    <property type="entry name" value="2-(3-amino-3-carboxypropyl)histidine synthase subunit 2"/>
    <property type="match status" value="1"/>
</dbReference>
<dbReference type="GO" id="GO:0005737">
    <property type="term" value="C:cytoplasm"/>
    <property type="evidence" value="ECO:0007669"/>
    <property type="project" value="UniProtKB-SubCell"/>
</dbReference>
<gene>
    <name evidence="9" type="ORF">EPUL_005102</name>
</gene>
<dbReference type="GO" id="GO:0046872">
    <property type="term" value="F:metal ion binding"/>
    <property type="evidence" value="ECO:0007669"/>
    <property type="project" value="UniProtKB-KW"/>
</dbReference>
<dbReference type="SFLD" id="SFLDF00408">
    <property type="entry name" value="Diphthamide_biosynthesis_famil"/>
    <property type="match status" value="1"/>
</dbReference>